<dbReference type="Pfam" id="PF12796">
    <property type="entry name" value="Ank_2"/>
    <property type="match status" value="1"/>
</dbReference>
<evidence type="ECO:0000256" key="1">
    <source>
        <dbReference type="ARBA" id="ARBA00022737"/>
    </source>
</evidence>
<evidence type="ECO:0000313" key="5">
    <source>
        <dbReference type="Proteomes" id="UP000784128"/>
    </source>
</evidence>
<feature type="repeat" description="ANK" evidence="3">
    <location>
        <begin position="35"/>
        <end position="67"/>
    </location>
</feature>
<dbReference type="EMBL" id="JAHDYS010000008">
    <property type="protein sequence ID" value="MBT1072038.1"/>
    <property type="molecule type" value="Genomic_DNA"/>
</dbReference>
<name>A0ABS5U8S6_9BACT</name>
<feature type="repeat" description="ANK" evidence="3">
    <location>
        <begin position="68"/>
        <end position="100"/>
    </location>
</feature>
<dbReference type="InterPro" id="IPR036770">
    <property type="entry name" value="Ankyrin_rpt-contain_sf"/>
</dbReference>
<keyword evidence="2 3" id="KW-0040">ANK repeat</keyword>
<dbReference type="RefSeq" id="WP_214298504.1">
    <property type="nucleotide sequence ID" value="NZ_JAHDYS010000008.1"/>
</dbReference>
<evidence type="ECO:0000256" key="2">
    <source>
        <dbReference type="ARBA" id="ARBA00023043"/>
    </source>
</evidence>
<reference evidence="4 5" key="1">
    <citation type="submission" date="2021-05" db="EMBL/GenBank/DDBJ databases">
        <title>The draft genome of Geobacter chapellei DSM 13688.</title>
        <authorList>
            <person name="Xu Z."/>
            <person name="Masuda Y."/>
            <person name="Itoh H."/>
            <person name="Senoo K."/>
        </authorList>
    </citation>
    <scope>NUCLEOTIDE SEQUENCE [LARGE SCALE GENOMIC DNA]</scope>
    <source>
        <strain evidence="4 5">DSM 13688</strain>
    </source>
</reference>
<comment type="caution">
    <text evidence="4">The sequence shown here is derived from an EMBL/GenBank/DDBJ whole genome shotgun (WGS) entry which is preliminary data.</text>
</comment>
<proteinExistence type="predicted"/>
<organism evidence="4 5">
    <name type="scientific">Pelotalea chapellei</name>
    <dbReference type="NCBI Taxonomy" id="44671"/>
    <lineage>
        <taxon>Bacteria</taxon>
        <taxon>Pseudomonadati</taxon>
        <taxon>Thermodesulfobacteriota</taxon>
        <taxon>Desulfuromonadia</taxon>
        <taxon>Geobacterales</taxon>
        <taxon>Geobacteraceae</taxon>
        <taxon>Pelotalea</taxon>
    </lineage>
</organism>
<dbReference type="PANTHER" id="PTHR24171">
    <property type="entry name" value="ANKYRIN REPEAT DOMAIN-CONTAINING PROTEIN 39-RELATED"/>
    <property type="match status" value="1"/>
</dbReference>
<sequence length="123" mass="13498">MSEYGSVSDVLNKCWGVVGFSSSEQPPDVNSQDIFGNTPLGIVITWSDLEAAKLLVENGADLNIQMEDGNTPLHEAIEMGEFEIARYLLSKGADAEIRNDEGKLARDLCWEGEWEGIFGKTDT</sequence>
<keyword evidence="1" id="KW-0677">Repeat</keyword>
<dbReference type="Gene3D" id="1.25.40.20">
    <property type="entry name" value="Ankyrin repeat-containing domain"/>
    <property type="match status" value="2"/>
</dbReference>
<gene>
    <name evidence="4" type="ORF">KJB30_09600</name>
</gene>
<dbReference type="Proteomes" id="UP000784128">
    <property type="component" value="Unassembled WGS sequence"/>
</dbReference>
<dbReference type="PANTHER" id="PTHR24171:SF8">
    <property type="entry name" value="BRCA1-ASSOCIATED RING DOMAIN PROTEIN 1"/>
    <property type="match status" value="1"/>
</dbReference>
<keyword evidence="5" id="KW-1185">Reference proteome</keyword>
<dbReference type="SMART" id="SM00248">
    <property type="entry name" value="ANK"/>
    <property type="match status" value="2"/>
</dbReference>
<dbReference type="SUPFAM" id="SSF48403">
    <property type="entry name" value="Ankyrin repeat"/>
    <property type="match status" value="1"/>
</dbReference>
<protein>
    <submittedName>
        <fullName evidence="4">Ankyrin repeat domain-containing protein</fullName>
    </submittedName>
</protein>
<accession>A0ABS5U8S6</accession>
<evidence type="ECO:0000256" key="3">
    <source>
        <dbReference type="PROSITE-ProRule" id="PRU00023"/>
    </source>
</evidence>
<dbReference type="PROSITE" id="PS50088">
    <property type="entry name" value="ANK_REPEAT"/>
    <property type="match status" value="2"/>
</dbReference>
<evidence type="ECO:0000313" key="4">
    <source>
        <dbReference type="EMBL" id="MBT1072038.1"/>
    </source>
</evidence>
<dbReference type="PROSITE" id="PS50297">
    <property type="entry name" value="ANK_REP_REGION"/>
    <property type="match status" value="2"/>
</dbReference>
<dbReference type="InterPro" id="IPR002110">
    <property type="entry name" value="Ankyrin_rpt"/>
</dbReference>